<dbReference type="AlphaFoldDB" id="A0A066ZBB3"/>
<dbReference type="GO" id="GO:0016791">
    <property type="term" value="F:phosphatase activity"/>
    <property type="evidence" value="ECO:0007669"/>
    <property type="project" value="TreeGrafter"/>
</dbReference>
<dbReference type="SUPFAM" id="SSF81606">
    <property type="entry name" value="PP2C-like"/>
    <property type="match status" value="1"/>
</dbReference>
<evidence type="ECO:0000256" key="1">
    <source>
        <dbReference type="ARBA" id="ARBA00022801"/>
    </source>
</evidence>
<accession>A0A066ZBB3</accession>
<keyword evidence="1" id="KW-0378">Hydrolase</keyword>
<keyword evidence="4" id="KW-1185">Reference proteome</keyword>
<dbReference type="InterPro" id="IPR036457">
    <property type="entry name" value="PPM-type-like_dom_sf"/>
</dbReference>
<evidence type="ECO:0000313" key="4">
    <source>
        <dbReference type="Proteomes" id="UP000027178"/>
    </source>
</evidence>
<sequence length="99" mass="10785">MPHGILLGAAEHPDYDEARLAMRPGDVLVMYTDGLVERRDRSVDESLAHLAQVLAEPAADLDALLDRTLELSCADTDDDTCLIAVQVLDDGNGRADRRV</sequence>
<dbReference type="HOGENOM" id="CLU_2316552_0_0_11"/>
<protein>
    <submittedName>
        <fullName evidence="3">Putative serine/threonine protein phosphatase</fullName>
    </submittedName>
</protein>
<dbReference type="OrthoDB" id="4305006at2"/>
<dbReference type="EMBL" id="JNBY01000026">
    <property type="protein sequence ID" value="KDN87596.1"/>
    <property type="molecule type" value="Genomic_DNA"/>
</dbReference>
<dbReference type="PATRIC" id="fig|1348663.4.peg.620"/>
<proteinExistence type="predicted"/>
<dbReference type="Pfam" id="PF07228">
    <property type="entry name" value="SpoIIE"/>
    <property type="match status" value="1"/>
</dbReference>
<feature type="domain" description="PPM-type phosphatase" evidence="2">
    <location>
        <begin position="2"/>
        <end position="87"/>
    </location>
</feature>
<evidence type="ECO:0000259" key="2">
    <source>
        <dbReference type="Pfam" id="PF07228"/>
    </source>
</evidence>
<dbReference type="InterPro" id="IPR001932">
    <property type="entry name" value="PPM-type_phosphatase-like_dom"/>
</dbReference>
<reference evidence="3 4" key="1">
    <citation type="submission" date="2014-05" db="EMBL/GenBank/DDBJ databases">
        <title>Draft Genome Sequence of Kitasatospora cheerisanensis KCTC 2395.</title>
        <authorList>
            <person name="Nam D.H."/>
        </authorList>
    </citation>
    <scope>NUCLEOTIDE SEQUENCE [LARGE SCALE GENOMIC DNA]</scope>
    <source>
        <strain evidence="3 4">KCTC 2395</strain>
    </source>
</reference>
<dbReference type="Gene3D" id="3.60.40.10">
    <property type="entry name" value="PPM-type phosphatase domain"/>
    <property type="match status" value="1"/>
</dbReference>
<dbReference type="InterPro" id="IPR052016">
    <property type="entry name" value="Bact_Sigma-Reg"/>
</dbReference>
<dbReference type="Proteomes" id="UP000027178">
    <property type="component" value="Unassembled WGS sequence"/>
</dbReference>
<comment type="caution">
    <text evidence="3">The sequence shown here is derived from an EMBL/GenBank/DDBJ whole genome shotgun (WGS) entry which is preliminary data.</text>
</comment>
<gene>
    <name evidence="3" type="ORF">KCH_06520</name>
</gene>
<evidence type="ECO:0000313" key="3">
    <source>
        <dbReference type="EMBL" id="KDN87596.1"/>
    </source>
</evidence>
<dbReference type="eggNOG" id="COG2208">
    <property type="taxonomic scope" value="Bacteria"/>
</dbReference>
<dbReference type="PANTHER" id="PTHR43156">
    <property type="entry name" value="STAGE II SPORULATION PROTEIN E-RELATED"/>
    <property type="match status" value="1"/>
</dbReference>
<name>A0A066ZBB3_9ACTN</name>
<dbReference type="PANTHER" id="PTHR43156:SF2">
    <property type="entry name" value="STAGE II SPORULATION PROTEIN E"/>
    <property type="match status" value="1"/>
</dbReference>
<organism evidence="3 4">
    <name type="scientific">Kitasatospora cheerisanensis KCTC 2395</name>
    <dbReference type="NCBI Taxonomy" id="1348663"/>
    <lineage>
        <taxon>Bacteria</taxon>
        <taxon>Bacillati</taxon>
        <taxon>Actinomycetota</taxon>
        <taxon>Actinomycetes</taxon>
        <taxon>Kitasatosporales</taxon>
        <taxon>Streptomycetaceae</taxon>
        <taxon>Kitasatospora</taxon>
    </lineage>
</organism>